<dbReference type="STRING" id="3775.A0A1Q3B067"/>
<proteinExistence type="inferred from homology"/>
<dbReference type="PANTHER" id="PTHR33565">
    <property type="entry name" value="DORMANCY-ASSOCIATED PROTEIN 1"/>
    <property type="match status" value="1"/>
</dbReference>
<dbReference type="Pfam" id="PF05564">
    <property type="entry name" value="Auxin_repressed"/>
    <property type="match status" value="1"/>
</dbReference>
<comment type="similarity">
    <text evidence="1">Belongs to the DRM1/ARP family.</text>
</comment>
<dbReference type="Proteomes" id="UP000187406">
    <property type="component" value="Unassembled WGS sequence"/>
</dbReference>
<dbReference type="PANTHER" id="PTHR33565:SF20">
    <property type="entry name" value="DORMANCY-ASSOCIATED PROTEIN HOMOLOG 4"/>
    <property type="match status" value="1"/>
</dbReference>
<gene>
    <name evidence="3" type="ORF">CFOL_v3_04933</name>
</gene>
<sequence length="95" mass="10275">MGFLHKLWDETLAGPAPETGLGKLRKYDSFSATRSPPMVVAAADDDADHNHLMITRSITILRSNSSNFRNFSGDSVPASPASTTTTPRTPLSSRK</sequence>
<protein>
    <submittedName>
        <fullName evidence="3">Auxin_repressed domain-containing protein</fullName>
    </submittedName>
</protein>
<evidence type="ECO:0000313" key="4">
    <source>
        <dbReference type="Proteomes" id="UP000187406"/>
    </source>
</evidence>
<dbReference type="OrthoDB" id="2012405at2759"/>
<dbReference type="EMBL" id="BDDD01000199">
    <property type="protein sequence ID" value="GAV61406.1"/>
    <property type="molecule type" value="Genomic_DNA"/>
</dbReference>
<feature type="region of interest" description="Disordered" evidence="2">
    <location>
        <begin position="69"/>
        <end position="95"/>
    </location>
</feature>
<dbReference type="AlphaFoldDB" id="A0A1Q3B067"/>
<name>A0A1Q3B067_CEPFO</name>
<evidence type="ECO:0000256" key="1">
    <source>
        <dbReference type="ARBA" id="ARBA00010502"/>
    </source>
</evidence>
<comment type="caution">
    <text evidence="3">The sequence shown here is derived from an EMBL/GenBank/DDBJ whole genome shotgun (WGS) entry which is preliminary data.</text>
</comment>
<dbReference type="InterPro" id="IPR008406">
    <property type="entry name" value="DRM/ARP"/>
</dbReference>
<reference evidence="4" key="1">
    <citation type="submission" date="2016-04" db="EMBL/GenBank/DDBJ databases">
        <title>Cephalotus genome sequencing.</title>
        <authorList>
            <person name="Fukushima K."/>
            <person name="Hasebe M."/>
            <person name="Fang X."/>
        </authorList>
    </citation>
    <scope>NUCLEOTIDE SEQUENCE [LARGE SCALE GENOMIC DNA]</scope>
    <source>
        <strain evidence="4">cv. St1</strain>
    </source>
</reference>
<accession>A0A1Q3B067</accession>
<organism evidence="3 4">
    <name type="scientific">Cephalotus follicularis</name>
    <name type="common">Albany pitcher plant</name>
    <dbReference type="NCBI Taxonomy" id="3775"/>
    <lineage>
        <taxon>Eukaryota</taxon>
        <taxon>Viridiplantae</taxon>
        <taxon>Streptophyta</taxon>
        <taxon>Embryophyta</taxon>
        <taxon>Tracheophyta</taxon>
        <taxon>Spermatophyta</taxon>
        <taxon>Magnoliopsida</taxon>
        <taxon>eudicotyledons</taxon>
        <taxon>Gunneridae</taxon>
        <taxon>Pentapetalae</taxon>
        <taxon>rosids</taxon>
        <taxon>fabids</taxon>
        <taxon>Oxalidales</taxon>
        <taxon>Cephalotaceae</taxon>
        <taxon>Cephalotus</taxon>
    </lineage>
</organism>
<keyword evidence="4" id="KW-1185">Reference proteome</keyword>
<evidence type="ECO:0000256" key="2">
    <source>
        <dbReference type="SAM" id="MobiDB-lite"/>
    </source>
</evidence>
<evidence type="ECO:0000313" key="3">
    <source>
        <dbReference type="EMBL" id="GAV61406.1"/>
    </source>
</evidence>
<dbReference type="InParanoid" id="A0A1Q3B067"/>